<feature type="compositionally biased region" description="Low complexity" evidence="1">
    <location>
        <begin position="8"/>
        <end position="22"/>
    </location>
</feature>
<feature type="region of interest" description="Disordered" evidence="1">
    <location>
        <begin position="1"/>
        <end position="22"/>
    </location>
</feature>
<name>A0ABY7U9J1_9CORY</name>
<sequence>MADTSKATDSQSTDLDLDSLSSNLDTDSLGDLSSDLDFDKIGDLSSNFGDILEPIAKIVSALA</sequence>
<reference evidence="2 3" key="1">
    <citation type="submission" date="2020-10" db="EMBL/GenBank/DDBJ databases">
        <title>Complete genome sequence of Corynebacterium massiliense DSM 45435, type strain of Corynebacterium massiliense.</title>
        <authorList>
            <person name="Busche T."/>
            <person name="Kalinowski J."/>
            <person name="Ruckert C."/>
        </authorList>
    </citation>
    <scope>NUCLEOTIDE SEQUENCE [LARGE SCALE GENOMIC DNA]</scope>
    <source>
        <strain evidence="2 3">DSM 45435</strain>
    </source>
</reference>
<protein>
    <submittedName>
        <fullName evidence="2">Uncharacterized protein</fullName>
    </submittedName>
</protein>
<gene>
    <name evidence="2" type="ORF">CMASS_09335</name>
</gene>
<evidence type="ECO:0000313" key="2">
    <source>
        <dbReference type="EMBL" id="WCZ33279.1"/>
    </source>
</evidence>
<evidence type="ECO:0000256" key="1">
    <source>
        <dbReference type="SAM" id="MobiDB-lite"/>
    </source>
</evidence>
<evidence type="ECO:0000313" key="3">
    <source>
        <dbReference type="Proteomes" id="UP001220064"/>
    </source>
</evidence>
<keyword evidence="3" id="KW-1185">Reference proteome</keyword>
<dbReference type="Proteomes" id="UP001220064">
    <property type="component" value="Chromosome"/>
</dbReference>
<proteinExistence type="predicted"/>
<accession>A0ABY7U9J1</accession>
<organism evidence="2 3">
    <name type="scientific">Corynebacterium massiliense DSM 45435</name>
    <dbReference type="NCBI Taxonomy" id="1121364"/>
    <lineage>
        <taxon>Bacteria</taxon>
        <taxon>Bacillati</taxon>
        <taxon>Actinomycetota</taxon>
        <taxon>Actinomycetes</taxon>
        <taxon>Mycobacteriales</taxon>
        <taxon>Corynebacteriaceae</taxon>
        <taxon>Corynebacterium</taxon>
    </lineage>
</organism>
<dbReference type="EMBL" id="CP063189">
    <property type="protein sequence ID" value="WCZ33279.1"/>
    <property type="molecule type" value="Genomic_DNA"/>
</dbReference>
<dbReference type="RefSeq" id="WP_022862980.1">
    <property type="nucleotide sequence ID" value="NZ_ATVG01000005.1"/>
</dbReference>